<dbReference type="Proteomes" id="UP000440694">
    <property type="component" value="Unassembled WGS sequence"/>
</dbReference>
<sequence length="153" mass="16305">MKVHTRTGSGELIWQGRIQIGDEPGVYGDANYSGLAAEFPITLTAFGSGTPTVEFELSAEGASNFGPPYKGHNVTLFALTESNPAVWQKAMIAQGQLTSDSFKLAAPLPAGVRYVSLRVEADTSVTPGFYDDFVLTGLTLHAASHYADFGFRA</sequence>
<proteinExistence type="predicted"/>
<reference evidence="1 2" key="1">
    <citation type="submission" date="2019-11" db="EMBL/GenBank/DDBJ databases">
        <title>Identification of a novel strain.</title>
        <authorList>
            <person name="Xu Q."/>
            <person name="Wang G."/>
        </authorList>
    </citation>
    <scope>NUCLEOTIDE SEQUENCE [LARGE SCALE GENOMIC DNA]</scope>
    <source>
        <strain evidence="2">xq</strain>
    </source>
</reference>
<keyword evidence="2" id="KW-1185">Reference proteome</keyword>
<evidence type="ECO:0000313" key="2">
    <source>
        <dbReference type="Proteomes" id="UP000440694"/>
    </source>
</evidence>
<organism evidence="1 2">
    <name type="scientific">Hyphomicrobium album</name>
    <dbReference type="NCBI Taxonomy" id="2665159"/>
    <lineage>
        <taxon>Bacteria</taxon>
        <taxon>Pseudomonadati</taxon>
        <taxon>Pseudomonadota</taxon>
        <taxon>Alphaproteobacteria</taxon>
        <taxon>Hyphomicrobiales</taxon>
        <taxon>Hyphomicrobiaceae</taxon>
        <taxon>Hyphomicrobium</taxon>
    </lineage>
</organism>
<evidence type="ECO:0000313" key="1">
    <source>
        <dbReference type="EMBL" id="MTD95600.1"/>
    </source>
</evidence>
<dbReference type="AlphaFoldDB" id="A0A6I3KNV1"/>
<accession>A0A6I3KNV1</accession>
<name>A0A6I3KNV1_9HYPH</name>
<gene>
    <name evidence="1" type="ORF">GIW81_14775</name>
</gene>
<dbReference type="EMBL" id="WMBQ01000002">
    <property type="protein sequence ID" value="MTD95600.1"/>
    <property type="molecule type" value="Genomic_DNA"/>
</dbReference>
<dbReference type="RefSeq" id="WP_154740129.1">
    <property type="nucleotide sequence ID" value="NZ_WMBQ01000002.1"/>
</dbReference>
<protein>
    <submittedName>
        <fullName evidence="1">Uncharacterized protein</fullName>
    </submittedName>
</protein>
<comment type="caution">
    <text evidence="1">The sequence shown here is derived from an EMBL/GenBank/DDBJ whole genome shotgun (WGS) entry which is preliminary data.</text>
</comment>